<dbReference type="AlphaFoldDB" id="A0A370U369"/>
<feature type="compositionally biased region" description="Basic and acidic residues" evidence="1">
    <location>
        <begin position="627"/>
        <end position="640"/>
    </location>
</feature>
<dbReference type="GeneID" id="43595054"/>
<evidence type="ECO:0000313" key="2">
    <source>
        <dbReference type="EMBL" id="RDL42226.1"/>
    </source>
</evidence>
<feature type="compositionally biased region" description="Basic and acidic residues" evidence="1">
    <location>
        <begin position="65"/>
        <end position="82"/>
    </location>
</feature>
<feature type="compositionally biased region" description="Basic and acidic residues" evidence="1">
    <location>
        <begin position="283"/>
        <end position="292"/>
    </location>
</feature>
<evidence type="ECO:0000313" key="3">
    <source>
        <dbReference type="Proteomes" id="UP000254866"/>
    </source>
</evidence>
<feature type="compositionally biased region" description="Basic and acidic residues" evidence="1">
    <location>
        <begin position="876"/>
        <end position="888"/>
    </location>
</feature>
<feature type="region of interest" description="Disordered" evidence="1">
    <location>
        <begin position="869"/>
        <end position="888"/>
    </location>
</feature>
<name>A0A370U369_9HELO</name>
<gene>
    <name evidence="2" type="ORF">BP5553_02205</name>
</gene>
<feature type="compositionally biased region" description="Basic and acidic residues" evidence="1">
    <location>
        <begin position="559"/>
        <end position="601"/>
    </location>
</feature>
<feature type="compositionally biased region" description="Low complexity" evidence="1">
    <location>
        <begin position="293"/>
        <end position="310"/>
    </location>
</feature>
<accession>A0A370U369</accession>
<feature type="compositionally biased region" description="Basic and acidic residues" evidence="1">
    <location>
        <begin position="117"/>
        <end position="136"/>
    </location>
</feature>
<dbReference type="EMBL" id="NPIC01000001">
    <property type="protein sequence ID" value="RDL42226.1"/>
    <property type="molecule type" value="Genomic_DNA"/>
</dbReference>
<feature type="compositionally biased region" description="Basic and acidic residues" evidence="1">
    <location>
        <begin position="218"/>
        <end position="232"/>
    </location>
</feature>
<feature type="compositionally biased region" description="Basic and acidic residues" evidence="1">
    <location>
        <begin position="667"/>
        <end position="676"/>
    </location>
</feature>
<feature type="region of interest" description="Disordered" evidence="1">
    <location>
        <begin position="272"/>
        <end position="403"/>
    </location>
</feature>
<feature type="compositionally biased region" description="Basic and acidic residues" evidence="1">
    <location>
        <begin position="705"/>
        <end position="720"/>
    </location>
</feature>
<feature type="compositionally biased region" description="Polar residues" evidence="1">
    <location>
        <begin position="603"/>
        <end position="612"/>
    </location>
</feature>
<sequence>MAHLERDEARNNHDIDSDPPSDGNRKPSKFALKDPASRPPLFVGMKQRQYGGGRSDGSGASGIRTSEEVIRDHRRQKEERKQRAALQIGLTEAYRRTDENGGFIPKTSTSTVATTDNMRDIERSPKSPERAAESRIPRSSVYSPRGRANAENRISSSPPRANAYSRPRWENRDTPAPADSESDSTGPREGSPSPAPGIRNRRSREGSGSPAEGQGISNERRTSAQLDRDHPSRTIANTNPLFVKNKTQETTSIFAARRGVGPKVAETTKTLEKKTSMSSLDDAPEHAARETGTRVAETTRTLARRTSTSSFEDTPEPPIRVPRAWGTRAKNTSGAKWMAKILSPDPSMDMKDLQLGTGGYQSQTPDAPLPTIEDISSLQEPTPPSSRPTSAQPKTGSPEKSKLWDADLDFTAHSLQISTSPQLRVRNTKLDEIRNREIQSLTARALASNRLEEIRERNSEERSILSDTSRINDGESAPAPNPGENEGAAGDFHERTIIEEEGYPIRGTPVTVFPSGSYRPRSGSRSGSNASLQREDSLDTLRALSRVLSVSPAPPGAEEVERASRSDKRSANLHSEDLREKQMAKDEFEVERPSDKLKAKVSDASTKPLSETRSGRPLERNLSAGRLSDRDAVKAKRKSVEIAAENPGLDIDVDIKRRSRTNSPPKSDADPEERITAEAMLFELQDNKSERNSIRAVSPSPPSSDDGKLDETPRPKKADPLSRPTPRVTGAYIETPLPTVRKVRHVRSSSLSSSPLEEVDTSDFATQPSEYRRSQSTSGISDPSDKGRAGPAGSASSRQHTSKPPPAAVPGPRRRLMNSAKPTTAAQDLRRLKQEGNYEDSTFEDLGAVIDAGTKAAQASQANANALGTLPDLDYDERGRPLSDSERQRRLQSLTLDKMNQHLRNTSSSIRDARQGIERLEHQVSSTTWEMSREKDDKLYLKIPIPRLWVRNPPSKSPNQPKGKRNWKLTWFGFIVLLFTGWYVAESVTCNIYCHPKYSTHNNWHPSDPFFPWAIPTKLDAWTGEIFSQTAHKAFKGIEDFLGPPQPKRKKYNMPLGASDWWLGRDGPIEIMADPASDDPGFFSDEIL</sequence>
<feature type="region of interest" description="Disordered" evidence="1">
    <location>
        <begin position="547"/>
        <end position="831"/>
    </location>
</feature>
<reference evidence="2 3" key="1">
    <citation type="journal article" date="2018" name="IMA Fungus">
        <title>IMA Genome-F 9: Draft genome sequence of Annulohypoxylon stygium, Aspergillus mulundensis, Berkeleyomyces basicola (syn. Thielaviopsis basicola), Ceratocystis smalleyi, two Cercospora beticola strains, Coleophoma cylindrospora, Fusarium fracticaudum, Phialophora cf. hyalina, and Morchella septimelata.</title>
        <authorList>
            <person name="Wingfield B.D."/>
            <person name="Bills G.F."/>
            <person name="Dong Y."/>
            <person name="Huang W."/>
            <person name="Nel W.J."/>
            <person name="Swalarsk-Parry B.S."/>
            <person name="Vaghefi N."/>
            <person name="Wilken P.M."/>
            <person name="An Z."/>
            <person name="de Beer Z.W."/>
            <person name="De Vos L."/>
            <person name="Chen L."/>
            <person name="Duong T.A."/>
            <person name="Gao Y."/>
            <person name="Hammerbacher A."/>
            <person name="Kikkert J.R."/>
            <person name="Li Y."/>
            <person name="Li H."/>
            <person name="Li K."/>
            <person name="Li Q."/>
            <person name="Liu X."/>
            <person name="Ma X."/>
            <person name="Naidoo K."/>
            <person name="Pethybridge S.J."/>
            <person name="Sun J."/>
            <person name="Steenkamp E.T."/>
            <person name="van der Nest M.A."/>
            <person name="van Wyk S."/>
            <person name="Wingfield M.J."/>
            <person name="Xiong C."/>
            <person name="Yue Q."/>
            <person name="Zhang X."/>
        </authorList>
    </citation>
    <scope>NUCLEOTIDE SEQUENCE [LARGE SCALE GENOMIC DNA]</scope>
    <source>
        <strain evidence="2 3">BP 5553</strain>
    </source>
</reference>
<dbReference type="Proteomes" id="UP000254866">
    <property type="component" value="Unassembled WGS sequence"/>
</dbReference>
<keyword evidence="3" id="KW-1185">Reference proteome</keyword>
<dbReference type="OrthoDB" id="3439035at2759"/>
<protein>
    <submittedName>
        <fullName evidence="2">Uncharacterized protein</fullName>
    </submittedName>
</protein>
<dbReference type="RefSeq" id="XP_031874882.1">
    <property type="nucleotide sequence ID" value="XM_032010828.1"/>
</dbReference>
<evidence type="ECO:0000256" key="1">
    <source>
        <dbReference type="SAM" id="MobiDB-lite"/>
    </source>
</evidence>
<feature type="region of interest" description="Disordered" evidence="1">
    <location>
        <begin position="455"/>
        <end position="535"/>
    </location>
</feature>
<feature type="compositionally biased region" description="Low complexity" evidence="1">
    <location>
        <begin position="514"/>
        <end position="528"/>
    </location>
</feature>
<feature type="compositionally biased region" description="Polar residues" evidence="1">
    <location>
        <begin position="106"/>
        <end position="116"/>
    </location>
</feature>
<feature type="compositionally biased region" description="Gly residues" evidence="1">
    <location>
        <begin position="50"/>
        <end position="60"/>
    </location>
</feature>
<proteinExistence type="predicted"/>
<organism evidence="2 3">
    <name type="scientific">Venustampulla echinocandica</name>
    <dbReference type="NCBI Taxonomy" id="2656787"/>
    <lineage>
        <taxon>Eukaryota</taxon>
        <taxon>Fungi</taxon>
        <taxon>Dikarya</taxon>
        <taxon>Ascomycota</taxon>
        <taxon>Pezizomycotina</taxon>
        <taxon>Leotiomycetes</taxon>
        <taxon>Helotiales</taxon>
        <taxon>Pleuroascaceae</taxon>
        <taxon>Venustampulla</taxon>
    </lineage>
</organism>
<feature type="compositionally biased region" description="Polar residues" evidence="1">
    <location>
        <begin position="763"/>
        <end position="781"/>
    </location>
</feature>
<feature type="compositionally biased region" description="Basic and acidic residues" evidence="1">
    <location>
        <begin position="455"/>
        <end position="464"/>
    </location>
</feature>
<feature type="region of interest" description="Disordered" evidence="1">
    <location>
        <begin position="1"/>
        <end position="246"/>
    </location>
</feature>
<feature type="compositionally biased region" description="Basic and acidic residues" evidence="1">
    <location>
        <begin position="1"/>
        <end position="16"/>
    </location>
</feature>
<comment type="caution">
    <text evidence="2">The sequence shown here is derived from an EMBL/GenBank/DDBJ whole genome shotgun (WGS) entry which is preliminary data.</text>
</comment>